<accession>A0A5C1HUK9</accession>
<dbReference type="EMBL" id="CP043450">
    <property type="protein sequence ID" value="QEM08811.1"/>
    <property type="molecule type" value="Genomic_DNA"/>
</dbReference>
<organism evidence="2 3">
    <name type="scientific">Mucilaginibacter rubeus</name>
    <dbReference type="NCBI Taxonomy" id="2027860"/>
    <lineage>
        <taxon>Bacteria</taxon>
        <taxon>Pseudomonadati</taxon>
        <taxon>Bacteroidota</taxon>
        <taxon>Sphingobacteriia</taxon>
        <taxon>Sphingobacteriales</taxon>
        <taxon>Sphingobacteriaceae</taxon>
        <taxon>Mucilaginibacter</taxon>
    </lineage>
</organism>
<sequence>MAKTIIWNRKASDKFNSIIAYLEQEWGESVTKNFVINTYKIIELIANYPEMGTLENKEKQIRGFVITKHNTLFYRIEEDKIILITFFDNRQNPIKKPKG</sequence>
<evidence type="ECO:0000313" key="3">
    <source>
        <dbReference type="Proteomes" id="UP000251402"/>
    </source>
</evidence>
<protein>
    <submittedName>
        <fullName evidence="2">Type II toxin-antitoxin system RelE/ParE family toxin</fullName>
    </submittedName>
</protein>
<dbReference type="InterPro" id="IPR007712">
    <property type="entry name" value="RelE/ParE_toxin"/>
</dbReference>
<name>A0A5C1HUK9_9SPHI</name>
<evidence type="ECO:0000256" key="1">
    <source>
        <dbReference type="ARBA" id="ARBA00022649"/>
    </source>
</evidence>
<dbReference type="InterPro" id="IPR035093">
    <property type="entry name" value="RelE/ParE_toxin_dom_sf"/>
</dbReference>
<dbReference type="RefSeq" id="WP_112575943.1">
    <property type="nucleotide sequence ID" value="NZ_CP043450.1"/>
</dbReference>
<reference evidence="2" key="1">
    <citation type="submission" date="2019-08" db="EMBL/GenBank/DDBJ databases">
        <title>Comparative genome analysis confer to the adaptation heavy metal polluted environment.</title>
        <authorList>
            <person name="Li Y."/>
        </authorList>
    </citation>
    <scope>NUCLEOTIDE SEQUENCE [LARGE SCALE GENOMIC DNA]</scope>
    <source>
        <strain evidence="2">P1</strain>
    </source>
</reference>
<dbReference type="KEGG" id="mrub:DEO27_001835"/>
<dbReference type="Proteomes" id="UP000251402">
    <property type="component" value="Chromosome"/>
</dbReference>
<dbReference type="Pfam" id="PF05016">
    <property type="entry name" value="ParE_toxin"/>
    <property type="match status" value="1"/>
</dbReference>
<dbReference type="Gene3D" id="3.30.2310.20">
    <property type="entry name" value="RelE-like"/>
    <property type="match status" value="1"/>
</dbReference>
<gene>
    <name evidence="2" type="ORF">DEO27_001835</name>
</gene>
<keyword evidence="3" id="KW-1185">Reference proteome</keyword>
<dbReference type="OrthoDB" id="963196at2"/>
<proteinExistence type="predicted"/>
<evidence type="ECO:0000313" key="2">
    <source>
        <dbReference type="EMBL" id="QEM08811.1"/>
    </source>
</evidence>
<keyword evidence="1" id="KW-1277">Toxin-antitoxin system</keyword>
<dbReference type="AlphaFoldDB" id="A0A5C1HUK9"/>